<feature type="transmembrane region" description="Helical" evidence="10">
    <location>
        <begin position="386"/>
        <end position="406"/>
    </location>
</feature>
<keyword evidence="13" id="KW-1185">Reference proteome</keyword>
<feature type="transmembrane region" description="Helical" evidence="10">
    <location>
        <begin position="55"/>
        <end position="73"/>
    </location>
</feature>
<accession>A0A7W9KHT2</accession>
<evidence type="ECO:0000256" key="4">
    <source>
        <dbReference type="ARBA" id="ARBA00022475"/>
    </source>
</evidence>
<dbReference type="EMBL" id="JACHIR010000001">
    <property type="protein sequence ID" value="MBB5892815.1"/>
    <property type="molecule type" value="Genomic_DNA"/>
</dbReference>
<dbReference type="PANTHER" id="PTHR48020">
    <property type="entry name" value="PROTON MYO-INOSITOL COTRANSPORTER"/>
    <property type="match status" value="1"/>
</dbReference>
<evidence type="ECO:0000256" key="5">
    <source>
        <dbReference type="ARBA" id="ARBA00022597"/>
    </source>
</evidence>
<feature type="transmembrane region" description="Helical" evidence="10">
    <location>
        <begin position="253"/>
        <end position="272"/>
    </location>
</feature>
<feature type="transmembrane region" description="Helical" evidence="10">
    <location>
        <begin position="172"/>
        <end position="191"/>
    </location>
</feature>
<feature type="transmembrane region" description="Helical" evidence="10">
    <location>
        <begin position="109"/>
        <end position="130"/>
    </location>
</feature>
<evidence type="ECO:0000256" key="2">
    <source>
        <dbReference type="ARBA" id="ARBA00010992"/>
    </source>
</evidence>
<feature type="transmembrane region" description="Helical" evidence="10">
    <location>
        <begin position="18"/>
        <end position="43"/>
    </location>
</feature>
<dbReference type="PROSITE" id="PS00217">
    <property type="entry name" value="SUGAR_TRANSPORT_2"/>
    <property type="match status" value="1"/>
</dbReference>
<comment type="caution">
    <text evidence="12">The sequence shown here is derived from an EMBL/GenBank/DDBJ whole genome shotgun (WGS) entry which is preliminary data.</text>
</comment>
<evidence type="ECO:0000313" key="12">
    <source>
        <dbReference type="EMBL" id="MBB5892815.1"/>
    </source>
</evidence>
<dbReference type="InterPro" id="IPR005829">
    <property type="entry name" value="Sugar_transporter_CS"/>
</dbReference>
<name>A0A7W9KHT2_9PSEU</name>
<evidence type="ECO:0000256" key="3">
    <source>
        <dbReference type="ARBA" id="ARBA00022448"/>
    </source>
</evidence>
<evidence type="ECO:0000256" key="6">
    <source>
        <dbReference type="ARBA" id="ARBA00022692"/>
    </source>
</evidence>
<keyword evidence="6 10" id="KW-0812">Transmembrane</keyword>
<feature type="transmembrane region" description="Helical" evidence="10">
    <location>
        <begin position="319"/>
        <end position="342"/>
    </location>
</feature>
<evidence type="ECO:0000313" key="13">
    <source>
        <dbReference type="Proteomes" id="UP000585638"/>
    </source>
</evidence>
<reference evidence="12 13" key="1">
    <citation type="submission" date="2020-08" db="EMBL/GenBank/DDBJ databases">
        <title>Sequencing the genomes of 1000 actinobacteria strains.</title>
        <authorList>
            <person name="Klenk H.-P."/>
        </authorList>
    </citation>
    <scope>NUCLEOTIDE SEQUENCE [LARGE SCALE GENOMIC DNA]</scope>
    <source>
        <strain evidence="12 13">DSM 43851</strain>
    </source>
</reference>
<dbReference type="PROSITE" id="PS50850">
    <property type="entry name" value="MFS"/>
    <property type="match status" value="1"/>
</dbReference>
<dbReference type="Gene3D" id="1.20.1250.20">
    <property type="entry name" value="MFS general substrate transporter like domains"/>
    <property type="match status" value="1"/>
</dbReference>
<keyword evidence="8 10" id="KW-0472">Membrane</keyword>
<dbReference type="Proteomes" id="UP000585638">
    <property type="component" value="Unassembled WGS sequence"/>
</dbReference>
<feature type="transmembrane region" description="Helical" evidence="10">
    <location>
        <begin position="412"/>
        <end position="433"/>
    </location>
</feature>
<dbReference type="PRINTS" id="PR00171">
    <property type="entry name" value="SUGRTRNSPORT"/>
</dbReference>
<keyword evidence="4" id="KW-1003">Cell membrane</keyword>
<dbReference type="InterPro" id="IPR050814">
    <property type="entry name" value="Myo-inositol_Transporter"/>
</dbReference>
<feature type="domain" description="Major facilitator superfamily (MFS) profile" evidence="11">
    <location>
        <begin position="18"/>
        <end position="441"/>
    </location>
</feature>
<feature type="transmembrane region" description="Helical" evidence="10">
    <location>
        <begin position="142"/>
        <end position="160"/>
    </location>
</feature>
<dbReference type="RefSeq" id="WP_312890227.1">
    <property type="nucleotide sequence ID" value="NZ_BAAAWY010000001.1"/>
</dbReference>
<feature type="transmembrane region" description="Helical" evidence="10">
    <location>
        <begin position="284"/>
        <end position="307"/>
    </location>
</feature>
<dbReference type="GO" id="GO:0005886">
    <property type="term" value="C:plasma membrane"/>
    <property type="evidence" value="ECO:0007669"/>
    <property type="project" value="UniProtKB-SubCell"/>
</dbReference>
<evidence type="ECO:0000256" key="7">
    <source>
        <dbReference type="ARBA" id="ARBA00022989"/>
    </source>
</evidence>
<dbReference type="Pfam" id="PF00083">
    <property type="entry name" value="Sugar_tr"/>
    <property type="match status" value="1"/>
</dbReference>
<feature type="transmembrane region" description="Helical" evidence="10">
    <location>
        <begin position="85"/>
        <end position="103"/>
    </location>
</feature>
<keyword evidence="3 9" id="KW-0813">Transport</keyword>
<dbReference type="InterPro" id="IPR005828">
    <property type="entry name" value="MFS_sugar_transport-like"/>
</dbReference>
<evidence type="ECO:0000256" key="9">
    <source>
        <dbReference type="RuleBase" id="RU003346"/>
    </source>
</evidence>
<dbReference type="FunFam" id="1.20.1250.20:FF:000218">
    <property type="entry name" value="facilitated trehalose transporter Tret1"/>
    <property type="match status" value="1"/>
</dbReference>
<gene>
    <name evidence="12" type="ORF">BJ998_004011</name>
</gene>
<dbReference type="AlphaFoldDB" id="A0A7W9KHT2"/>
<protein>
    <submittedName>
        <fullName evidence="12">Sugar porter (SP) family MFS transporter</fullName>
    </submittedName>
</protein>
<comment type="subcellular location">
    <subcellularLocation>
        <location evidence="1">Cell membrane</location>
        <topology evidence="1">Multi-pass membrane protein</topology>
    </subcellularLocation>
</comment>
<dbReference type="PROSITE" id="PS00216">
    <property type="entry name" value="SUGAR_TRANSPORT_1"/>
    <property type="match status" value="1"/>
</dbReference>
<dbReference type="InterPro" id="IPR003663">
    <property type="entry name" value="Sugar/inositol_transpt"/>
</dbReference>
<evidence type="ECO:0000256" key="10">
    <source>
        <dbReference type="SAM" id="Phobius"/>
    </source>
</evidence>
<evidence type="ECO:0000256" key="1">
    <source>
        <dbReference type="ARBA" id="ARBA00004651"/>
    </source>
</evidence>
<organism evidence="12 13">
    <name type="scientific">Kutzneria kofuensis</name>
    <dbReference type="NCBI Taxonomy" id="103725"/>
    <lineage>
        <taxon>Bacteria</taxon>
        <taxon>Bacillati</taxon>
        <taxon>Actinomycetota</taxon>
        <taxon>Actinomycetes</taxon>
        <taxon>Pseudonocardiales</taxon>
        <taxon>Pseudonocardiaceae</taxon>
        <taxon>Kutzneria</taxon>
    </lineage>
</organism>
<dbReference type="InterPro" id="IPR020846">
    <property type="entry name" value="MFS_dom"/>
</dbReference>
<keyword evidence="5" id="KW-0762">Sugar transport</keyword>
<dbReference type="GO" id="GO:0022857">
    <property type="term" value="F:transmembrane transporter activity"/>
    <property type="evidence" value="ECO:0007669"/>
    <property type="project" value="InterPro"/>
</dbReference>
<dbReference type="PANTHER" id="PTHR48020:SF12">
    <property type="entry name" value="PROTON MYO-INOSITOL COTRANSPORTER"/>
    <property type="match status" value="1"/>
</dbReference>
<dbReference type="SUPFAM" id="SSF103473">
    <property type="entry name" value="MFS general substrate transporter"/>
    <property type="match status" value="1"/>
</dbReference>
<keyword evidence="7 10" id="KW-1133">Transmembrane helix</keyword>
<evidence type="ECO:0000259" key="11">
    <source>
        <dbReference type="PROSITE" id="PS50850"/>
    </source>
</evidence>
<proteinExistence type="inferred from homology"/>
<evidence type="ECO:0000256" key="8">
    <source>
        <dbReference type="ARBA" id="ARBA00023136"/>
    </source>
</evidence>
<feature type="transmembrane region" description="Helical" evidence="10">
    <location>
        <begin position="348"/>
        <end position="374"/>
    </location>
</feature>
<comment type="similarity">
    <text evidence="2 9">Belongs to the major facilitator superfamily. Sugar transporter (TC 2.A.1.1) family.</text>
</comment>
<sequence length="458" mass="48868">MQQTEGLPARRNINRGTLFFFGALGGILFGYDLGVISGVLLFIKKIWNLSGLQQGFVNGALAAGAIIGALTVIKLADGLGRRRTIIVAATVFALGTIGCTFAPNFETLVAFRFIVGIAVGASSATVPTYLAELAPGKVRGMLASLNQLMIVGGILIAYIVDDILADSGNWRAMIAAAFIPAIILLVGMLRMPETPRWLLKNGREDEARAVLSSTLQGQGVDEEFAEIKEVIRLDGQQQKGTLRDLTAKWARPALIVALILAIGQQFCGVNAVNTYAPIMFSNLGYGASAALLASVVLGIVKVLFTVGEMFVVDRWGRKPLLRVGAVLMAVTLIVLGLCVNFIKDTSVVGPITLVLLILFLAGYELGWGAVVWVMIGEVFPLKVRGIGTGTASVVLWAATFTITFVFPVMYTGLGLAGAAWIFAAVCVILVVLVSKFVPETKGRTLEQIELDLRERVNV</sequence>
<dbReference type="NCBIfam" id="TIGR00879">
    <property type="entry name" value="SP"/>
    <property type="match status" value="1"/>
</dbReference>
<dbReference type="InterPro" id="IPR036259">
    <property type="entry name" value="MFS_trans_sf"/>
</dbReference>